<keyword evidence="7" id="KW-0238">DNA-binding</keyword>
<dbReference type="SMART" id="SM00448">
    <property type="entry name" value="REC"/>
    <property type="match status" value="1"/>
</dbReference>
<sequence length="947" mass="105913">MKEPLQANHLFTQPCSSMLAIHTRHPLVWLCGMLICLLTATGLPGCQSSSQKRTFVVGFSQCGDADHWRKTMLSEMYRELAFHPEVELIYRQADDNSEKQVAQVRELLQKKIDLLIISPNEASPLTPIVEAAYKKGIPVIVVDRKIASPHFTNYIGADNYEIGRLAGQYTANLLKGKGRIIEVTGLPASSPAMERQRGFRDALSGFPGLQVIADVKGDWVSQKARERLGQQGPALQQADLIFAHNDVMAMGAREAATAMGVPQVKVIGVDALPGQGAGLDKVQDHTLTASILYPTGGSEAIRNAWSILNKEAVPRETLLQTLVVDSSNVRIMQLQAEKIGSQQKDIQQQQQMLAEQQRIYNSQRTLLYILTVTLFIALFFAGLLLYSRHLNRRINYKLAQKNAEISRQTQQLQEMSAAATAAHEAKINFFTKISHEFRTPLTLIVAPIEEMLEQARLQHHARQQLSLVKKNAIRLLRLVNQLMDFRKLEFNKMQVRATEIDLVLLAREVVDTFQQMAQKRQIDCRLVTAEGSLMVWADASMLDKVLFNLLSNAFKFTADHGEILVRISRTDTSINIEVTDNGVGMSGETLAHAFDLFYQGSIDTYKGSGLGLALCKELIHLHHGTISASSTVNKGTAFLIRLLPGCTHFSEAELSTVIPAEESMEQLGYYYTADLQPLPEEAPATEEKPEPAAAVKPLLLIVDDNQELRGFLKRRFQDSYAILEAEDGLQGLQQVFEYLPDLVICDVMMPVKDGHSFLKLVKADVRTAHIPVILLTAKASKEQQVEGLRNQADAYMVKPFDMEVLRSVVDSLLANRRQLKQHLNNPLPADLRVPASRKNELRFLSEFRSLVAQNIANEHFGVEDISRQLGISKIQLYRKVKGLLDGNINEYILRVRLQRAKYLLQYEDMSVAEVAYQTGFGSPAYFSTVFKKQEGVSPSVFKGKKAE</sequence>
<feature type="transmembrane region" description="Helical" evidence="10">
    <location>
        <begin position="27"/>
        <end position="46"/>
    </location>
</feature>
<feature type="transmembrane region" description="Helical" evidence="10">
    <location>
        <begin position="366"/>
        <end position="386"/>
    </location>
</feature>
<proteinExistence type="predicted"/>
<dbReference type="EMBL" id="CP119311">
    <property type="protein sequence ID" value="WEK35981.1"/>
    <property type="molecule type" value="Genomic_DNA"/>
</dbReference>
<dbReference type="InterPro" id="IPR003594">
    <property type="entry name" value="HATPase_dom"/>
</dbReference>
<dbReference type="Gene3D" id="3.40.50.2300">
    <property type="match status" value="3"/>
</dbReference>
<dbReference type="EC" id="2.7.13.3" evidence="2"/>
<dbReference type="InterPro" id="IPR009057">
    <property type="entry name" value="Homeodomain-like_sf"/>
</dbReference>
<evidence type="ECO:0000256" key="8">
    <source>
        <dbReference type="ARBA" id="ARBA00023163"/>
    </source>
</evidence>
<evidence type="ECO:0000259" key="13">
    <source>
        <dbReference type="PROSITE" id="PS50110"/>
    </source>
</evidence>
<dbReference type="InterPro" id="IPR003661">
    <property type="entry name" value="HisK_dim/P_dom"/>
</dbReference>
<dbReference type="Proteomes" id="UP001220610">
    <property type="component" value="Chromosome"/>
</dbReference>
<dbReference type="Pfam" id="PF13407">
    <property type="entry name" value="Peripla_BP_4"/>
    <property type="match status" value="1"/>
</dbReference>
<dbReference type="InterPro" id="IPR028082">
    <property type="entry name" value="Peripla_BP_I"/>
</dbReference>
<feature type="domain" description="Response regulatory" evidence="13">
    <location>
        <begin position="698"/>
        <end position="813"/>
    </location>
</feature>
<keyword evidence="10" id="KW-0812">Transmembrane</keyword>
<dbReference type="Gene3D" id="1.10.287.130">
    <property type="match status" value="1"/>
</dbReference>
<dbReference type="InterPro" id="IPR004358">
    <property type="entry name" value="Sig_transdc_His_kin-like_C"/>
</dbReference>
<accession>A0AAJ5WPV9</accession>
<dbReference type="SMART" id="SM00387">
    <property type="entry name" value="HATPase_c"/>
    <property type="match status" value="1"/>
</dbReference>
<dbReference type="SUPFAM" id="SSF52172">
    <property type="entry name" value="CheY-like"/>
    <property type="match status" value="1"/>
</dbReference>
<dbReference type="PANTHER" id="PTHR43547">
    <property type="entry name" value="TWO-COMPONENT HISTIDINE KINASE"/>
    <property type="match status" value="1"/>
</dbReference>
<dbReference type="InterPro" id="IPR036890">
    <property type="entry name" value="HATPase_C_sf"/>
</dbReference>
<evidence type="ECO:0000256" key="6">
    <source>
        <dbReference type="ARBA" id="ARBA00023015"/>
    </source>
</evidence>
<dbReference type="FunFam" id="1.10.287.130:FF:000045">
    <property type="entry name" value="Two-component system sensor histidine kinase/response regulator"/>
    <property type="match status" value="1"/>
</dbReference>
<dbReference type="SUPFAM" id="SSF47384">
    <property type="entry name" value="Homodimeric domain of signal transducing histidine kinase"/>
    <property type="match status" value="1"/>
</dbReference>
<dbReference type="FunFam" id="3.30.565.10:FF:000006">
    <property type="entry name" value="Sensor histidine kinase WalK"/>
    <property type="match status" value="1"/>
</dbReference>
<evidence type="ECO:0000256" key="2">
    <source>
        <dbReference type="ARBA" id="ARBA00012438"/>
    </source>
</evidence>
<keyword evidence="8" id="KW-0804">Transcription</keyword>
<organism evidence="14 15">
    <name type="scientific">Candidatus Pseudobacter hemicellulosilyticus</name>
    <dbReference type="NCBI Taxonomy" id="3121375"/>
    <lineage>
        <taxon>Bacteria</taxon>
        <taxon>Pseudomonadati</taxon>
        <taxon>Bacteroidota</taxon>
        <taxon>Chitinophagia</taxon>
        <taxon>Chitinophagales</taxon>
        <taxon>Chitinophagaceae</taxon>
        <taxon>Pseudobacter</taxon>
    </lineage>
</organism>
<dbReference type="SUPFAM" id="SSF55874">
    <property type="entry name" value="ATPase domain of HSP90 chaperone/DNA topoisomerase II/histidine kinase"/>
    <property type="match status" value="1"/>
</dbReference>
<feature type="domain" description="Histidine kinase" evidence="12">
    <location>
        <begin position="432"/>
        <end position="642"/>
    </location>
</feature>
<dbReference type="PROSITE" id="PS50110">
    <property type="entry name" value="RESPONSE_REGULATORY"/>
    <property type="match status" value="1"/>
</dbReference>
<evidence type="ECO:0000313" key="15">
    <source>
        <dbReference type="Proteomes" id="UP001220610"/>
    </source>
</evidence>
<evidence type="ECO:0000256" key="10">
    <source>
        <dbReference type="SAM" id="Phobius"/>
    </source>
</evidence>
<dbReference type="InterPro" id="IPR005467">
    <property type="entry name" value="His_kinase_dom"/>
</dbReference>
<feature type="domain" description="HTH araC/xylS-type" evidence="11">
    <location>
        <begin position="845"/>
        <end position="944"/>
    </location>
</feature>
<dbReference type="AlphaFoldDB" id="A0AAJ5WPV9"/>
<reference evidence="14" key="1">
    <citation type="submission" date="2023-03" db="EMBL/GenBank/DDBJ databases">
        <title>Andean soil-derived lignocellulolytic bacterial consortium as a source of novel taxa and putative plastic-active enzymes.</title>
        <authorList>
            <person name="Diaz-Garcia L."/>
            <person name="Chuvochina M."/>
            <person name="Feuerriegel G."/>
            <person name="Bunk B."/>
            <person name="Sproer C."/>
            <person name="Streit W.R."/>
            <person name="Rodriguez L.M."/>
            <person name="Overmann J."/>
            <person name="Jimenez D.J."/>
        </authorList>
    </citation>
    <scope>NUCLEOTIDE SEQUENCE</scope>
    <source>
        <strain evidence="14">MAG 7</strain>
    </source>
</reference>
<dbReference type="SMART" id="SM00342">
    <property type="entry name" value="HTH_ARAC"/>
    <property type="match status" value="1"/>
</dbReference>
<evidence type="ECO:0000256" key="5">
    <source>
        <dbReference type="ARBA" id="ARBA00022777"/>
    </source>
</evidence>
<dbReference type="Gene3D" id="3.30.565.10">
    <property type="entry name" value="Histidine kinase-like ATPase, C-terminal domain"/>
    <property type="match status" value="1"/>
</dbReference>
<dbReference type="SUPFAM" id="SSF46689">
    <property type="entry name" value="Homeodomain-like"/>
    <property type="match status" value="1"/>
</dbReference>
<dbReference type="GO" id="GO:0043565">
    <property type="term" value="F:sequence-specific DNA binding"/>
    <property type="evidence" value="ECO:0007669"/>
    <property type="project" value="InterPro"/>
</dbReference>
<dbReference type="CDD" id="cd00082">
    <property type="entry name" value="HisKA"/>
    <property type="match status" value="1"/>
</dbReference>
<evidence type="ECO:0000256" key="7">
    <source>
        <dbReference type="ARBA" id="ARBA00023125"/>
    </source>
</evidence>
<evidence type="ECO:0000256" key="4">
    <source>
        <dbReference type="ARBA" id="ARBA00022679"/>
    </source>
</evidence>
<dbReference type="Pfam" id="PF00512">
    <property type="entry name" value="HisKA"/>
    <property type="match status" value="1"/>
</dbReference>
<dbReference type="InterPro" id="IPR036097">
    <property type="entry name" value="HisK_dim/P_sf"/>
</dbReference>
<dbReference type="PRINTS" id="PR00344">
    <property type="entry name" value="BCTRLSENSOR"/>
</dbReference>
<evidence type="ECO:0000313" key="14">
    <source>
        <dbReference type="EMBL" id="WEK35981.1"/>
    </source>
</evidence>
<keyword evidence="3 9" id="KW-0597">Phosphoprotein</keyword>
<dbReference type="Gene3D" id="1.10.10.60">
    <property type="entry name" value="Homeodomain-like"/>
    <property type="match status" value="1"/>
</dbReference>
<dbReference type="Pfam" id="PF12833">
    <property type="entry name" value="HTH_18"/>
    <property type="match status" value="1"/>
</dbReference>
<name>A0AAJ5WPV9_9BACT</name>
<evidence type="ECO:0000259" key="11">
    <source>
        <dbReference type="PROSITE" id="PS01124"/>
    </source>
</evidence>
<dbReference type="SUPFAM" id="SSF53822">
    <property type="entry name" value="Periplasmic binding protein-like I"/>
    <property type="match status" value="1"/>
</dbReference>
<dbReference type="GO" id="GO:0003700">
    <property type="term" value="F:DNA-binding transcription factor activity"/>
    <property type="evidence" value="ECO:0007669"/>
    <property type="project" value="InterPro"/>
</dbReference>
<dbReference type="InterPro" id="IPR001789">
    <property type="entry name" value="Sig_transdc_resp-reg_receiver"/>
</dbReference>
<keyword evidence="5" id="KW-0418">Kinase</keyword>
<keyword evidence="10" id="KW-1133">Transmembrane helix</keyword>
<dbReference type="CDD" id="cd17574">
    <property type="entry name" value="REC_OmpR"/>
    <property type="match status" value="1"/>
</dbReference>
<evidence type="ECO:0000256" key="3">
    <source>
        <dbReference type="ARBA" id="ARBA00022553"/>
    </source>
</evidence>
<dbReference type="InterPro" id="IPR011006">
    <property type="entry name" value="CheY-like_superfamily"/>
</dbReference>
<dbReference type="InterPro" id="IPR018060">
    <property type="entry name" value="HTH_AraC"/>
</dbReference>
<dbReference type="PROSITE" id="PS01124">
    <property type="entry name" value="HTH_ARAC_FAMILY_2"/>
    <property type="match status" value="1"/>
</dbReference>
<dbReference type="Pfam" id="PF02518">
    <property type="entry name" value="HATPase_c"/>
    <property type="match status" value="1"/>
</dbReference>
<dbReference type="PANTHER" id="PTHR43547:SF2">
    <property type="entry name" value="HYBRID SIGNAL TRANSDUCTION HISTIDINE KINASE C"/>
    <property type="match status" value="1"/>
</dbReference>
<dbReference type="Pfam" id="PF00072">
    <property type="entry name" value="Response_reg"/>
    <property type="match status" value="1"/>
</dbReference>
<keyword evidence="4" id="KW-0808">Transferase</keyword>
<dbReference type="PROSITE" id="PS00041">
    <property type="entry name" value="HTH_ARAC_FAMILY_1"/>
    <property type="match status" value="1"/>
</dbReference>
<evidence type="ECO:0000256" key="1">
    <source>
        <dbReference type="ARBA" id="ARBA00000085"/>
    </source>
</evidence>
<evidence type="ECO:0000259" key="12">
    <source>
        <dbReference type="PROSITE" id="PS50109"/>
    </source>
</evidence>
<protein>
    <recommendedName>
        <fullName evidence="2">histidine kinase</fullName>
        <ecNumber evidence="2">2.7.13.3</ecNumber>
    </recommendedName>
</protein>
<feature type="modified residue" description="4-aspartylphosphate" evidence="9">
    <location>
        <position position="746"/>
    </location>
</feature>
<dbReference type="SMART" id="SM00388">
    <property type="entry name" value="HisKA"/>
    <property type="match status" value="1"/>
</dbReference>
<evidence type="ECO:0000256" key="9">
    <source>
        <dbReference type="PROSITE-ProRule" id="PRU00169"/>
    </source>
</evidence>
<gene>
    <name evidence="14" type="ORF">P0Y53_00585</name>
</gene>
<keyword evidence="10" id="KW-0472">Membrane</keyword>
<dbReference type="CDD" id="cd06308">
    <property type="entry name" value="PBP1_sensor_kinase-like"/>
    <property type="match status" value="1"/>
</dbReference>
<keyword evidence="6" id="KW-0805">Transcription regulation</keyword>
<dbReference type="InterPro" id="IPR018062">
    <property type="entry name" value="HTH_AraC-typ_CS"/>
</dbReference>
<dbReference type="GO" id="GO:0000155">
    <property type="term" value="F:phosphorelay sensor kinase activity"/>
    <property type="evidence" value="ECO:0007669"/>
    <property type="project" value="InterPro"/>
</dbReference>
<comment type="catalytic activity">
    <reaction evidence="1">
        <text>ATP + protein L-histidine = ADP + protein N-phospho-L-histidine.</text>
        <dbReference type="EC" id="2.7.13.3"/>
    </reaction>
</comment>
<dbReference type="PROSITE" id="PS50109">
    <property type="entry name" value="HIS_KIN"/>
    <property type="match status" value="1"/>
</dbReference>
<dbReference type="InterPro" id="IPR025997">
    <property type="entry name" value="SBP_2_dom"/>
</dbReference>